<dbReference type="Pfam" id="PF21715">
    <property type="entry name" value="CggR_N"/>
    <property type="match status" value="1"/>
</dbReference>
<feature type="domain" description="Sugar-binding" evidence="5">
    <location>
        <begin position="102"/>
        <end position="350"/>
    </location>
</feature>
<accession>A0A2T0B6E5</accession>
<dbReference type="PANTHER" id="PTHR34294:SF5">
    <property type="entry name" value="CENTRAL GLYCOLYTIC GENES REGULATOR"/>
    <property type="match status" value="1"/>
</dbReference>
<dbReference type="InterPro" id="IPR051054">
    <property type="entry name" value="SorC_transcr_regulators"/>
</dbReference>
<gene>
    <name evidence="7" type="primary">cggR</name>
    <name evidence="7" type="ORF">CLLI_07980</name>
</gene>
<dbReference type="PANTHER" id="PTHR34294">
    <property type="entry name" value="TRANSCRIPTIONAL REGULATOR-RELATED"/>
    <property type="match status" value="1"/>
</dbReference>
<comment type="similarity">
    <text evidence="1">Belongs to the SorC transcriptional regulatory family.</text>
</comment>
<feature type="domain" description="CggR N-terminal DNA binding" evidence="6">
    <location>
        <begin position="31"/>
        <end position="100"/>
    </location>
</feature>
<sequence>MLGQQMTREVLFLEEILKLQQKIIPEMIELIEKRYNILRNIYYNQPIGRRVLARNLELSERVVRTEINFLREQNFIDITLPGMTITSEGEEIIDKLKDFIHEIKGLSELENSLKKKLGVKGVIIVPGNSDEDITVLKELGRASANYLKSILHDRQIVAITGGSTVKDVIDNIFKINNLNNVMVVPARGGMGRNLETQANTLVSNLANKLNCNYKLLHVPDNLSTEAMNAMMKEKDVKEVLKIIDNADILIYGIGRANDMARRRGLAADEINHLIDKGAVGEAFGYYFNRQGEVVYSTPTMGIRNEQASKIEHLIAAAGGKCKAEAIISTEINNSNSVLITDEGAAREILRLFNEH</sequence>
<dbReference type="Proteomes" id="UP000239706">
    <property type="component" value="Unassembled WGS sequence"/>
</dbReference>
<reference evidence="7 8" key="1">
    <citation type="submission" date="2018-03" db="EMBL/GenBank/DDBJ databases">
        <title>Genome sequence of Clostridium liquoris DSM 100320.</title>
        <authorList>
            <person name="Poehlein A."/>
            <person name="Daniel R."/>
        </authorList>
    </citation>
    <scope>NUCLEOTIDE SEQUENCE [LARGE SCALE GENOMIC DNA]</scope>
    <source>
        <strain evidence="7 8">DSM 100320</strain>
    </source>
</reference>
<dbReference type="InterPro" id="IPR036390">
    <property type="entry name" value="WH_DNA-bd_sf"/>
</dbReference>
<dbReference type="GO" id="GO:0030246">
    <property type="term" value="F:carbohydrate binding"/>
    <property type="evidence" value="ECO:0007669"/>
    <property type="project" value="InterPro"/>
</dbReference>
<name>A0A2T0B6E5_9CLOT</name>
<protein>
    <submittedName>
        <fullName evidence="7">Central glycolytic protein regulator</fullName>
    </submittedName>
</protein>
<dbReference type="InterPro" id="IPR007324">
    <property type="entry name" value="Sugar-bd_dom_put"/>
</dbReference>
<dbReference type="SUPFAM" id="SSF46785">
    <property type="entry name" value="Winged helix' DNA-binding domain"/>
    <property type="match status" value="1"/>
</dbReference>
<evidence type="ECO:0000256" key="3">
    <source>
        <dbReference type="ARBA" id="ARBA00023125"/>
    </source>
</evidence>
<evidence type="ECO:0000259" key="5">
    <source>
        <dbReference type="Pfam" id="PF04198"/>
    </source>
</evidence>
<evidence type="ECO:0000256" key="2">
    <source>
        <dbReference type="ARBA" id="ARBA00023015"/>
    </source>
</evidence>
<keyword evidence="2" id="KW-0805">Transcription regulation</keyword>
<comment type="caution">
    <text evidence="7">The sequence shown here is derived from an EMBL/GenBank/DDBJ whole genome shotgun (WGS) entry which is preliminary data.</text>
</comment>
<proteinExistence type="inferred from homology"/>
<dbReference type="AlphaFoldDB" id="A0A2T0B6E5"/>
<evidence type="ECO:0000313" key="7">
    <source>
        <dbReference type="EMBL" id="PRR79464.1"/>
    </source>
</evidence>
<dbReference type="InterPro" id="IPR036388">
    <property type="entry name" value="WH-like_DNA-bd_sf"/>
</dbReference>
<evidence type="ECO:0000256" key="4">
    <source>
        <dbReference type="ARBA" id="ARBA00023163"/>
    </source>
</evidence>
<dbReference type="Gene3D" id="1.10.10.10">
    <property type="entry name" value="Winged helix-like DNA-binding domain superfamily/Winged helix DNA-binding domain"/>
    <property type="match status" value="1"/>
</dbReference>
<evidence type="ECO:0000256" key="1">
    <source>
        <dbReference type="ARBA" id="ARBA00010466"/>
    </source>
</evidence>
<evidence type="ECO:0000259" key="6">
    <source>
        <dbReference type="Pfam" id="PF21715"/>
    </source>
</evidence>
<dbReference type="GO" id="GO:0003677">
    <property type="term" value="F:DNA binding"/>
    <property type="evidence" value="ECO:0007669"/>
    <property type="project" value="UniProtKB-KW"/>
</dbReference>
<dbReference type="Gene3D" id="3.40.50.1360">
    <property type="match status" value="1"/>
</dbReference>
<organism evidence="7 8">
    <name type="scientific">Clostridium liquoris</name>
    <dbReference type="NCBI Taxonomy" id="1289519"/>
    <lineage>
        <taxon>Bacteria</taxon>
        <taxon>Bacillati</taxon>
        <taxon>Bacillota</taxon>
        <taxon>Clostridia</taxon>
        <taxon>Eubacteriales</taxon>
        <taxon>Clostridiaceae</taxon>
        <taxon>Clostridium</taxon>
    </lineage>
</organism>
<dbReference type="InterPro" id="IPR037171">
    <property type="entry name" value="NagB/RpiA_transferase-like"/>
</dbReference>
<dbReference type="InterPro" id="IPR048715">
    <property type="entry name" value="CggR_N"/>
</dbReference>
<evidence type="ECO:0000313" key="8">
    <source>
        <dbReference type="Proteomes" id="UP000239706"/>
    </source>
</evidence>
<keyword evidence="4" id="KW-0804">Transcription</keyword>
<keyword evidence="3" id="KW-0238">DNA-binding</keyword>
<keyword evidence="8" id="KW-1185">Reference proteome</keyword>
<dbReference type="SUPFAM" id="SSF100950">
    <property type="entry name" value="NagB/RpiA/CoA transferase-like"/>
    <property type="match status" value="1"/>
</dbReference>
<dbReference type="EMBL" id="PVXO01000026">
    <property type="protein sequence ID" value="PRR79464.1"/>
    <property type="molecule type" value="Genomic_DNA"/>
</dbReference>
<dbReference type="Pfam" id="PF04198">
    <property type="entry name" value="Sugar-bind"/>
    <property type="match status" value="1"/>
</dbReference>